<proteinExistence type="predicted"/>
<reference evidence="1 2" key="1">
    <citation type="journal article" date="2019" name="Sci. Rep.">
        <title>Orb-weaving spider Araneus ventricosus genome elucidates the spidroin gene catalogue.</title>
        <authorList>
            <person name="Kono N."/>
            <person name="Nakamura H."/>
            <person name="Ohtoshi R."/>
            <person name="Moran D.A.P."/>
            <person name="Shinohara A."/>
            <person name="Yoshida Y."/>
            <person name="Fujiwara M."/>
            <person name="Mori M."/>
            <person name="Tomita M."/>
            <person name="Arakawa K."/>
        </authorList>
    </citation>
    <scope>NUCLEOTIDE SEQUENCE [LARGE SCALE GENOMIC DNA]</scope>
</reference>
<dbReference type="Proteomes" id="UP000499080">
    <property type="component" value="Unassembled WGS sequence"/>
</dbReference>
<accession>A0A4Y2I165</accession>
<gene>
    <name evidence="1" type="ORF">AVEN_173869_1</name>
</gene>
<comment type="caution">
    <text evidence="1">The sequence shown here is derived from an EMBL/GenBank/DDBJ whole genome shotgun (WGS) entry which is preliminary data.</text>
</comment>
<organism evidence="1 2">
    <name type="scientific">Araneus ventricosus</name>
    <name type="common">Orbweaver spider</name>
    <name type="synonym">Epeira ventricosa</name>
    <dbReference type="NCBI Taxonomy" id="182803"/>
    <lineage>
        <taxon>Eukaryota</taxon>
        <taxon>Metazoa</taxon>
        <taxon>Ecdysozoa</taxon>
        <taxon>Arthropoda</taxon>
        <taxon>Chelicerata</taxon>
        <taxon>Arachnida</taxon>
        <taxon>Araneae</taxon>
        <taxon>Araneomorphae</taxon>
        <taxon>Entelegynae</taxon>
        <taxon>Araneoidea</taxon>
        <taxon>Araneidae</taxon>
        <taxon>Araneus</taxon>
    </lineage>
</organism>
<dbReference type="EMBL" id="BGPR01002304">
    <property type="protein sequence ID" value="GBM71298.1"/>
    <property type="molecule type" value="Genomic_DNA"/>
</dbReference>
<dbReference type="AlphaFoldDB" id="A0A4Y2I165"/>
<name>A0A4Y2I165_ARAVE</name>
<evidence type="ECO:0000313" key="2">
    <source>
        <dbReference type="Proteomes" id="UP000499080"/>
    </source>
</evidence>
<protein>
    <submittedName>
        <fullName evidence="1">Uncharacterized protein</fullName>
    </submittedName>
</protein>
<evidence type="ECO:0000313" key="1">
    <source>
        <dbReference type="EMBL" id="GBM71298.1"/>
    </source>
</evidence>
<sequence>MINPIKQYERQTDQPSYNHEHETFCSVDIDTILSYDCSKEDAEMAVLAQDIVRYRRCLPYNIVKISYQYCRASCANKGIIFDVLVLRLYNYEYWLSALDLPLHQIDWGGGSLDAEFVIGNNCQNL</sequence>
<keyword evidence="2" id="KW-1185">Reference proteome</keyword>